<dbReference type="CDD" id="cd06558">
    <property type="entry name" value="crotonase-like"/>
    <property type="match status" value="1"/>
</dbReference>
<sequence>MSEAVQIEVRDRVAVLTLSRPDTGNAIDQEMADSLLKAALACASDDGVRAVLLTGKGRSFCVGGDVKAFAAAGPGASALVQGLTASLHMAVARLARMDKPLVTAINGAAAGAGFGLAILGDVALAARSAKFAMAYGAIGLTPDGGATWLLPRLVGYRQAQRLALTGARIDAVEAERIGLITRAIDDEALQDEAFTLAGTLAQGPRRAFARTRALLHQALSNGLETQLELEAQGIAEAVGLPEGREGIAAFVARRPPDFRGL</sequence>
<evidence type="ECO:0000313" key="3">
    <source>
        <dbReference type="Proteomes" id="UP000216147"/>
    </source>
</evidence>
<dbReference type="InterPro" id="IPR029045">
    <property type="entry name" value="ClpP/crotonase-like_dom_sf"/>
</dbReference>
<dbReference type="Pfam" id="PF00378">
    <property type="entry name" value="ECH_1"/>
    <property type="match status" value="1"/>
</dbReference>
<accession>A0A258HD40</accession>
<dbReference type="InterPro" id="IPR001753">
    <property type="entry name" value="Enoyl-CoA_hydra/iso"/>
</dbReference>
<dbReference type="GO" id="GO:0003824">
    <property type="term" value="F:catalytic activity"/>
    <property type="evidence" value="ECO:0007669"/>
    <property type="project" value="UniProtKB-ARBA"/>
</dbReference>
<gene>
    <name evidence="2" type="ORF">B7Y86_15845</name>
</gene>
<reference evidence="2 3" key="1">
    <citation type="submission" date="2017-03" db="EMBL/GenBank/DDBJ databases">
        <title>Lifting the veil on microbial sulfur biogeochemistry in mining wastewaters.</title>
        <authorList>
            <person name="Kantor R.S."/>
            <person name="Colenbrander Nelson T."/>
            <person name="Marshall S."/>
            <person name="Bennett D."/>
            <person name="Apte S."/>
            <person name="Camacho D."/>
            <person name="Thomas B.C."/>
            <person name="Warren L.A."/>
            <person name="Banfield J.F."/>
        </authorList>
    </citation>
    <scope>NUCLEOTIDE SEQUENCE [LARGE SCALE GENOMIC DNA]</scope>
    <source>
        <strain evidence="2">32-68-21</strain>
    </source>
</reference>
<dbReference type="EMBL" id="NCEQ01000023">
    <property type="protein sequence ID" value="OYX54659.1"/>
    <property type="molecule type" value="Genomic_DNA"/>
</dbReference>
<proteinExistence type="inferred from homology"/>
<dbReference type="SUPFAM" id="SSF52096">
    <property type="entry name" value="ClpP/crotonase"/>
    <property type="match status" value="1"/>
</dbReference>
<evidence type="ECO:0000256" key="1">
    <source>
        <dbReference type="ARBA" id="ARBA00005254"/>
    </source>
</evidence>
<dbReference type="InterPro" id="IPR014748">
    <property type="entry name" value="Enoyl-CoA_hydra_C"/>
</dbReference>
<dbReference type="Gene3D" id="1.10.12.10">
    <property type="entry name" value="Lyase 2-enoyl-coa Hydratase, Chain A, domain 2"/>
    <property type="match status" value="1"/>
</dbReference>
<protein>
    <submittedName>
        <fullName evidence="2">Enoyl-CoA hydratase</fullName>
    </submittedName>
</protein>
<comment type="similarity">
    <text evidence="1">Belongs to the enoyl-CoA hydratase/isomerase family.</text>
</comment>
<dbReference type="Proteomes" id="UP000216147">
    <property type="component" value="Unassembled WGS sequence"/>
</dbReference>
<dbReference type="PANTHER" id="PTHR43459:SF1">
    <property type="entry name" value="EG:BACN32G11.4 PROTEIN"/>
    <property type="match status" value="1"/>
</dbReference>
<organism evidence="2 3">
    <name type="scientific">Brevundimonas subvibrioides</name>
    <dbReference type="NCBI Taxonomy" id="74313"/>
    <lineage>
        <taxon>Bacteria</taxon>
        <taxon>Pseudomonadati</taxon>
        <taxon>Pseudomonadota</taxon>
        <taxon>Alphaproteobacteria</taxon>
        <taxon>Caulobacterales</taxon>
        <taxon>Caulobacteraceae</taxon>
        <taxon>Brevundimonas</taxon>
    </lineage>
</organism>
<dbReference type="PANTHER" id="PTHR43459">
    <property type="entry name" value="ENOYL-COA HYDRATASE"/>
    <property type="match status" value="1"/>
</dbReference>
<dbReference type="Gene3D" id="3.90.226.10">
    <property type="entry name" value="2-enoyl-CoA Hydratase, Chain A, domain 1"/>
    <property type="match status" value="1"/>
</dbReference>
<dbReference type="AlphaFoldDB" id="A0A258HD40"/>
<name>A0A258HD40_9CAUL</name>
<evidence type="ECO:0000313" key="2">
    <source>
        <dbReference type="EMBL" id="OYX54659.1"/>
    </source>
</evidence>
<comment type="caution">
    <text evidence="2">The sequence shown here is derived from an EMBL/GenBank/DDBJ whole genome shotgun (WGS) entry which is preliminary data.</text>
</comment>